<evidence type="ECO:0000256" key="7">
    <source>
        <dbReference type="ARBA" id="ARBA00023002"/>
    </source>
</evidence>
<comment type="catalytic activity">
    <reaction evidence="10 11">
        <text>protoporphyrinogen IX + 3 O2 = protoporphyrin IX + 3 H2O2</text>
        <dbReference type="Rhea" id="RHEA:25576"/>
        <dbReference type="ChEBI" id="CHEBI:15379"/>
        <dbReference type="ChEBI" id="CHEBI:16240"/>
        <dbReference type="ChEBI" id="CHEBI:57306"/>
        <dbReference type="ChEBI" id="CHEBI:57307"/>
        <dbReference type="EC" id="1.3.3.4"/>
    </reaction>
</comment>
<dbReference type="OMA" id="WFDQWFG"/>
<evidence type="ECO:0000256" key="4">
    <source>
        <dbReference type="ARBA" id="ARBA00012867"/>
    </source>
</evidence>
<evidence type="ECO:0000256" key="2">
    <source>
        <dbReference type="ARBA" id="ARBA00005073"/>
    </source>
</evidence>
<dbReference type="InterPro" id="IPR002937">
    <property type="entry name" value="Amino_oxidase"/>
</dbReference>
<keyword evidence="8 11" id="KW-0350">Heme biosynthesis</keyword>
<comment type="similarity">
    <text evidence="3 11">Belongs to the protoporphyrinogen/coproporphyrinogen oxidase family. Protoporphyrinogen oxidase subfamily.</text>
</comment>
<feature type="domain" description="Amine oxidase" evidence="12">
    <location>
        <begin position="14"/>
        <end position="333"/>
    </location>
</feature>
<dbReference type="InterPro" id="IPR036188">
    <property type="entry name" value="FAD/NAD-bd_sf"/>
</dbReference>
<sequence>MGPPGSVTIVGGGLSGLASAFHLSRRFPASSGTRITLIEKSNRLGGWVQSEKARISDRYGRQADVLLESGPRTLRPASKAILEIIHLLNLAPSLVTVPRTAPAARNRFLHIPGTKGLVTIPTSLASLLVSPLAKLLVPALFADFRRRNGRVLKSSQPNDESVDAFLTRHFGTDFAQTFGSALVHGIYATDSRLLSVRATFSAMCRLEENGKGSVVRGALNEMVSSWRIHRKGHENATASPPVYDLGEVSSLMKGISVYSFRDGMETLTGAMASYLRQRENVTIVQGDGVATLARTQTGDRFQVATESGKEIQSSHLVVAVPLPVLHGLLSRPLPIISSSVPTPSPPPIAQGSVPLRRPPFPHPALSLRTGIPGRYQTILSSENSTQEKVTRLPPNNHPFSPLPVLPHLLANPSSSVTVVNLVFPPSDSPLHPDGFGYLIPRPAEGYPSPPGSTLGMLGTVFDSSALGGQDVSICADHRSPKFTKVTVMLGGPYGPPSPDPHSPDFLPTLLATLQRHLGHDEPLPEPCLVRIRQHHDCIPTPTVGHIERMAELRAAVKEKWGENAAIIGASVDGVSVGDCIESGRRAALGL</sequence>
<comment type="pathway">
    <text evidence="2 11">Porphyrin-containing compound metabolism; protoporphyrin-IX biosynthesis; protoporphyrin-IX from protoporphyrinogen-IX: step 1/1.</text>
</comment>
<keyword evidence="5 11" id="KW-0285">Flavoprotein</keyword>
<dbReference type="AlphaFoldDB" id="A0A060SFC7"/>
<comment type="cofactor">
    <cofactor evidence="11">
        <name>FAD</name>
        <dbReference type="ChEBI" id="CHEBI:57692"/>
    </cofactor>
    <text evidence="11">Binds 1 FAD per subunit.</text>
</comment>
<evidence type="ECO:0000256" key="5">
    <source>
        <dbReference type="ARBA" id="ARBA00022630"/>
    </source>
</evidence>
<proteinExistence type="inferred from homology"/>
<dbReference type="PANTHER" id="PTHR42923">
    <property type="entry name" value="PROTOPORPHYRINOGEN OXIDASE"/>
    <property type="match status" value="1"/>
</dbReference>
<name>A0A060SFC7_PYCCI</name>
<organism evidence="13 14">
    <name type="scientific">Pycnoporus cinnabarinus</name>
    <name type="common">Cinnabar-red polypore</name>
    <name type="synonym">Trametes cinnabarina</name>
    <dbReference type="NCBI Taxonomy" id="5643"/>
    <lineage>
        <taxon>Eukaryota</taxon>
        <taxon>Fungi</taxon>
        <taxon>Dikarya</taxon>
        <taxon>Basidiomycota</taxon>
        <taxon>Agaricomycotina</taxon>
        <taxon>Agaricomycetes</taxon>
        <taxon>Polyporales</taxon>
        <taxon>Polyporaceae</taxon>
        <taxon>Trametes</taxon>
    </lineage>
</organism>
<evidence type="ECO:0000256" key="9">
    <source>
        <dbReference type="ARBA" id="ARBA00023244"/>
    </source>
</evidence>
<dbReference type="GO" id="GO:0004729">
    <property type="term" value="F:oxygen-dependent protoporphyrinogen oxidase activity"/>
    <property type="evidence" value="ECO:0007669"/>
    <property type="project" value="UniProtKB-UniRule"/>
</dbReference>
<evidence type="ECO:0000256" key="6">
    <source>
        <dbReference type="ARBA" id="ARBA00022827"/>
    </source>
</evidence>
<evidence type="ECO:0000259" key="12">
    <source>
        <dbReference type="Pfam" id="PF01593"/>
    </source>
</evidence>
<dbReference type="Proteomes" id="UP000029665">
    <property type="component" value="Unassembled WGS sequence"/>
</dbReference>
<evidence type="ECO:0000256" key="11">
    <source>
        <dbReference type="RuleBase" id="RU367069"/>
    </source>
</evidence>
<evidence type="ECO:0000256" key="10">
    <source>
        <dbReference type="ARBA" id="ARBA00047554"/>
    </source>
</evidence>
<dbReference type="SUPFAM" id="SSF54373">
    <property type="entry name" value="FAD-linked reductases, C-terminal domain"/>
    <property type="match status" value="1"/>
</dbReference>
<evidence type="ECO:0000313" key="14">
    <source>
        <dbReference type="Proteomes" id="UP000029665"/>
    </source>
</evidence>
<comment type="function">
    <text evidence="1 11">Catalyzes the 6-electron oxidation of protoporphyrinogen-IX to form protoporphyrin-IX.</text>
</comment>
<comment type="subcellular location">
    <subcellularLocation>
        <location evidence="11">Mitochondrion inner membrane</location>
    </subcellularLocation>
</comment>
<dbReference type="GO" id="GO:0006782">
    <property type="term" value="P:protoporphyrinogen IX biosynthetic process"/>
    <property type="evidence" value="ECO:0007669"/>
    <property type="project" value="UniProtKB-UniRule"/>
</dbReference>
<evidence type="ECO:0000256" key="1">
    <source>
        <dbReference type="ARBA" id="ARBA00002600"/>
    </source>
</evidence>
<dbReference type="NCBIfam" id="TIGR00562">
    <property type="entry name" value="proto_IX_ox"/>
    <property type="match status" value="1"/>
</dbReference>
<dbReference type="EC" id="1.3.3.4" evidence="4 11"/>
<dbReference type="InterPro" id="IPR050464">
    <property type="entry name" value="Zeta_carotene_desat/Oxidored"/>
</dbReference>
<keyword evidence="14" id="KW-1185">Reference proteome</keyword>
<dbReference type="Pfam" id="PF01593">
    <property type="entry name" value="Amino_oxidase"/>
    <property type="match status" value="1"/>
</dbReference>
<reference evidence="13" key="1">
    <citation type="submission" date="2014-01" db="EMBL/GenBank/DDBJ databases">
        <title>The genome of the white-rot fungus Pycnoporus cinnabarinus: a basidiomycete model with a versatile arsenal for lignocellulosic biomass breakdown.</title>
        <authorList>
            <person name="Levasseur A."/>
            <person name="Lomascolo A."/>
            <person name="Ruiz-Duenas F.J."/>
            <person name="Uzan E."/>
            <person name="Piumi F."/>
            <person name="Kues U."/>
            <person name="Ram A.F.J."/>
            <person name="Murat C."/>
            <person name="Haon M."/>
            <person name="Benoit I."/>
            <person name="Arfi Y."/>
            <person name="Chevret D."/>
            <person name="Drula E."/>
            <person name="Kwon M.J."/>
            <person name="Gouret P."/>
            <person name="Lesage-Meessen L."/>
            <person name="Lombard V."/>
            <person name="Mariette J."/>
            <person name="Noirot C."/>
            <person name="Park J."/>
            <person name="Patyshakuliyeva A."/>
            <person name="Wieneger R.A.B."/>
            <person name="Wosten H.A.B."/>
            <person name="Martin F."/>
            <person name="Coutinho P.M."/>
            <person name="de Vries R."/>
            <person name="Martinez A.T."/>
            <person name="Klopp C."/>
            <person name="Pontarotti P."/>
            <person name="Henrissat B."/>
            <person name="Record E."/>
        </authorList>
    </citation>
    <scope>NUCLEOTIDE SEQUENCE [LARGE SCALE GENOMIC DNA]</scope>
    <source>
        <strain evidence="13">BRFM137</strain>
    </source>
</reference>
<dbReference type="EMBL" id="CCBP010000097">
    <property type="protein sequence ID" value="CDO71108.1"/>
    <property type="molecule type" value="Genomic_DNA"/>
</dbReference>
<dbReference type="OrthoDB" id="438553at2759"/>
<dbReference type="STRING" id="5643.A0A060SFC7"/>
<keyword evidence="6 11" id="KW-0274">FAD</keyword>
<dbReference type="SUPFAM" id="SSF51905">
    <property type="entry name" value="FAD/NAD(P)-binding domain"/>
    <property type="match status" value="1"/>
</dbReference>
<dbReference type="Gene3D" id="3.50.50.60">
    <property type="entry name" value="FAD/NAD(P)-binding domain"/>
    <property type="match status" value="2"/>
</dbReference>
<evidence type="ECO:0000256" key="8">
    <source>
        <dbReference type="ARBA" id="ARBA00023133"/>
    </source>
</evidence>
<evidence type="ECO:0000256" key="3">
    <source>
        <dbReference type="ARBA" id="ARBA00010551"/>
    </source>
</evidence>
<keyword evidence="9 11" id="KW-0627">Porphyrin biosynthesis</keyword>
<keyword evidence="7 11" id="KW-0560">Oxidoreductase</keyword>
<protein>
    <recommendedName>
        <fullName evidence="4 11">Protoporphyrinogen oxidase</fullName>
        <ecNumber evidence="4 11">1.3.3.4</ecNumber>
    </recommendedName>
</protein>
<gene>
    <name evidence="13" type="ORF">BN946_scf184844.g112</name>
</gene>
<dbReference type="HOGENOM" id="CLU_009629_1_1_1"/>
<accession>A0A060SFC7</accession>
<dbReference type="UniPathway" id="UPA00251">
    <property type="reaction ID" value="UER00324"/>
</dbReference>
<dbReference type="PANTHER" id="PTHR42923:SF3">
    <property type="entry name" value="PROTOPORPHYRINOGEN OXIDASE"/>
    <property type="match status" value="1"/>
</dbReference>
<comment type="caution">
    <text evidence="13">The sequence shown here is derived from an EMBL/GenBank/DDBJ whole genome shotgun (WGS) entry which is preliminary data.</text>
</comment>
<evidence type="ECO:0000313" key="13">
    <source>
        <dbReference type="EMBL" id="CDO71108.1"/>
    </source>
</evidence>
<dbReference type="GO" id="GO:0005743">
    <property type="term" value="C:mitochondrial inner membrane"/>
    <property type="evidence" value="ECO:0007669"/>
    <property type="project" value="UniProtKB-SubCell"/>
</dbReference>
<dbReference type="InterPro" id="IPR004572">
    <property type="entry name" value="Protoporphyrinogen_oxidase"/>
</dbReference>